<dbReference type="InterPro" id="IPR051657">
    <property type="entry name" value="RNF168/RNF169_E3_ubiq-ligase"/>
</dbReference>
<dbReference type="GO" id="GO:0035861">
    <property type="term" value="C:site of double-strand break"/>
    <property type="evidence" value="ECO:0007669"/>
    <property type="project" value="TreeGrafter"/>
</dbReference>
<evidence type="ECO:0000256" key="5">
    <source>
        <dbReference type="ARBA" id="ARBA00022723"/>
    </source>
</evidence>
<dbReference type="PANTHER" id="PTHR23328:SF0">
    <property type="entry name" value="RING-TYPE DOMAIN-CONTAINING PROTEIN"/>
    <property type="match status" value="1"/>
</dbReference>
<keyword evidence="4" id="KW-0808">Transferase</keyword>
<evidence type="ECO:0000259" key="12">
    <source>
        <dbReference type="PROSITE" id="PS50089"/>
    </source>
</evidence>
<proteinExistence type="predicted"/>
<evidence type="ECO:0000256" key="11">
    <source>
        <dbReference type="PROSITE-ProRule" id="PRU00175"/>
    </source>
</evidence>
<dbReference type="GO" id="GO:0005634">
    <property type="term" value="C:nucleus"/>
    <property type="evidence" value="ECO:0007669"/>
    <property type="project" value="UniProtKB-SubCell"/>
</dbReference>
<keyword evidence="10" id="KW-0539">Nucleus</keyword>
<dbReference type="EC" id="2.3.2.27" evidence="3"/>
<dbReference type="InterPro" id="IPR013083">
    <property type="entry name" value="Znf_RING/FYVE/PHD"/>
</dbReference>
<keyword evidence="7 11" id="KW-0863">Zinc-finger</keyword>
<protein>
    <recommendedName>
        <fullName evidence="3">RING-type E3 ubiquitin transferase</fullName>
        <ecNumber evidence="3">2.3.2.27</ecNumber>
    </recommendedName>
</protein>
<dbReference type="GO" id="GO:0061630">
    <property type="term" value="F:ubiquitin protein ligase activity"/>
    <property type="evidence" value="ECO:0007669"/>
    <property type="project" value="UniProtKB-EC"/>
</dbReference>
<evidence type="ECO:0000256" key="1">
    <source>
        <dbReference type="ARBA" id="ARBA00000900"/>
    </source>
</evidence>
<dbReference type="PROSITE" id="PS50089">
    <property type="entry name" value="ZF_RING_2"/>
    <property type="match status" value="1"/>
</dbReference>
<dbReference type="InterPro" id="IPR017907">
    <property type="entry name" value="Znf_RING_CS"/>
</dbReference>
<dbReference type="GO" id="GO:0006302">
    <property type="term" value="P:double-strand break repair"/>
    <property type="evidence" value="ECO:0007669"/>
    <property type="project" value="TreeGrafter"/>
</dbReference>
<evidence type="ECO:0000256" key="2">
    <source>
        <dbReference type="ARBA" id="ARBA00004123"/>
    </source>
</evidence>
<organism evidence="13 14">
    <name type="scientific">Polarella glacialis</name>
    <name type="common">Dinoflagellate</name>
    <dbReference type="NCBI Taxonomy" id="89957"/>
    <lineage>
        <taxon>Eukaryota</taxon>
        <taxon>Sar</taxon>
        <taxon>Alveolata</taxon>
        <taxon>Dinophyceae</taxon>
        <taxon>Suessiales</taxon>
        <taxon>Suessiaceae</taxon>
        <taxon>Polarella</taxon>
    </lineage>
</organism>
<evidence type="ECO:0000256" key="4">
    <source>
        <dbReference type="ARBA" id="ARBA00022679"/>
    </source>
</evidence>
<dbReference type="PANTHER" id="PTHR23328">
    <property type="entry name" value="RING-TYPE DOMAIN-CONTAINING PROTEIN"/>
    <property type="match status" value="1"/>
</dbReference>
<feature type="non-terminal residue" evidence="13">
    <location>
        <position position="1"/>
    </location>
</feature>
<evidence type="ECO:0000256" key="6">
    <source>
        <dbReference type="ARBA" id="ARBA00022763"/>
    </source>
</evidence>
<keyword evidence="14" id="KW-1185">Reference proteome</keyword>
<keyword evidence="9" id="KW-0862">Zinc</keyword>
<evidence type="ECO:0000313" key="13">
    <source>
        <dbReference type="EMBL" id="CAE8606609.1"/>
    </source>
</evidence>
<evidence type="ECO:0000256" key="8">
    <source>
        <dbReference type="ARBA" id="ARBA00022786"/>
    </source>
</evidence>
<accession>A0A813F2F0</accession>
<dbReference type="SUPFAM" id="SSF57850">
    <property type="entry name" value="RING/U-box"/>
    <property type="match status" value="1"/>
</dbReference>
<evidence type="ECO:0000256" key="7">
    <source>
        <dbReference type="ARBA" id="ARBA00022771"/>
    </source>
</evidence>
<dbReference type="InterPro" id="IPR001841">
    <property type="entry name" value="Znf_RING"/>
</dbReference>
<dbReference type="GO" id="GO:0031491">
    <property type="term" value="F:nucleosome binding"/>
    <property type="evidence" value="ECO:0007669"/>
    <property type="project" value="TreeGrafter"/>
</dbReference>
<keyword evidence="5" id="KW-0479">Metal-binding</keyword>
<dbReference type="Gene3D" id="3.30.40.10">
    <property type="entry name" value="Zinc/RING finger domain, C3HC4 (zinc finger)"/>
    <property type="match status" value="1"/>
</dbReference>
<reference evidence="13" key="1">
    <citation type="submission" date="2021-02" db="EMBL/GenBank/DDBJ databases">
        <authorList>
            <person name="Dougan E. K."/>
            <person name="Rhodes N."/>
            <person name="Thang M."/>
            <person name="Chan C."/>
        </authorList>
    </citation>
    <scope>NUCLEOTIDE SEQUENCE</scope>
</reference>
<comment type="catalytic activity">
    <reaction evidence="1">
        <text>S-ubiquitinyl-[E2 ubiquitin-conjugating enzyme]-L-cysteine + [acceptor protein]-L-lysine = [E2 ubiquitin-conjugating enzyme]-L-cysteine + N(6)-ubiquitinyl-[acceptor protein]-L-lysine.</text>
        <dbReference type="EC" id="2.3.2.27"/>
    </reaction>
</comment>
<dbReference type="PROSITE" id="PS00518">
    <property type="entry name" value="ZF_RING_1"/>
    <property type="match status" value="1"/>
</dbReference>
<evidence type="ECO:0000313" key="14">
    <source>
        <dbReference type="Proteomes" id="UP000654075"/>
    </source>
</evidence>
<name>A0A813F2F0_POLGL</name>
<dbReference type="Proteomes" id="UP000654075">
    <property type="component" value="Unassembled WGS sequence"/>
</dbReference>
<dbReference type="SMART" id="SM00184">
    <property type="entry name" value="RING"/>
    <property type="match status" value="1"/>
</dbReference>
<dbReference type="Pfam" id="PF13639">
    <property type="entry name" value="zf-RING_2"/>
    <property type="match status" value="1"/>
</dbReference>
<dbReference type="AlphaFoldDB" id="A0A813F2F0"/>
<comment type="subcellular location">
    <subcellularLocation>
        <location evidence="2">Nucleus</location>
    </subcellularLocation>
</comment>
<comment type="caution">
    <text evidence="13">The sequence shown here is derived from an EMBL/GenBank/DDBJ whole genome shotgun (WGS) entry which is preliminary data.</text>
</comment>
<keyword evidence="6" id="KW-0227">DNA damage</keyword>
<gene>
    <name evidence="13" type="ORF">PGLA1383_LOCUS24590</name>
</gene>
<sequence length="128" mass="14089">MVLGRVLASGRVGEVLVTDLHDEDSTYKLQFSDGQSPEFDWLAACKVELVTAQTPSENEPESVAPLLRSLSEEGECPLCLDTLAEACRAPCSHIFCRACILKAMRMTPPSWRGDCPLCRRAVSVYTLQ</sequence>
<dbReference type="OrthoDB" id="6105938at2759"/>
<dbReference type="EMBL" id="CAJNNV010019536">
    <property type="protein sequence ID" value="CAE8606609.1"/>
    <property type="molecule type" value="Genomic_DNA"/>
</dbReference>
<evidence type="ECO:0000256" key="10">
    <source>
        <dbReference type="ARBA" id="ARBA00023242"/>
    </source>
</evidence>
<evidence type="ECO:0000256" key="9">
    <source>
        <dbReference type="ARBA" id="ARBA00022833"/>
    </source>
</evidence>
<evidence type="ECO:0000256" key="3">
    <source>
        <dbReference type="ARBA" id="ARBA00012483"/>
    </source>
</evidence>
<dbReference type="GO" id="GO:0008270">
    <property type="term" value="F:zinc ion binding"/>
    <property type="evidence" value="ECO:0007669"/>
    <property type="project" value="UniProtKB-KW"/>
</dbReference>
<keyword evidence="8" id="KW-0833">Ubl conjugation pathway</keyword>
<feature type="domain" description="RING-type" evidence="12">
    <location>
        <begin position="76"/>
        <end position="119"/>
    </location>
</feature>